<comment type="function">
    <text evidence="1 11">Subunit of the oligosaccharyl transferase (OST) complex that catalyzes the initial transfer of a defined glycan (Glc(3)Man(9)GlcNAc(2) in eukaryotes) from the lipid carrier dolichol-pyrophosphate to an asparagine residue within an Asn-X-Ser/Thr consensus motif in nascent polypeptide chains, the first step in protein N-glycosylation. N-glycosylation occurs cotranslationally and the complex associates with the Sec61 complex at the channel-forming translocon complex that mediates protein translocation across the endoplasmic reticulum (ER). All subunits are required for a maximal enzyme activity.</text>
</comment>
<reference evidence="14" key="1">
    <citation type="submission" date="2025-08" db="UniProtKB">
        <authorList>
            <consortium name="RefSeq"/>
        </authorList>
    </citation>
    <scope>IDENTIFICATION</scope>
</reference>
<protein>
    <recommendedName>
        <fullName evidence="5 11">Dolichyl-diphosphooligosaccharide--protein glycosyltransferase subunit 1</fullName>
    </recommendedName>
</protein>
<keyword evidence="9 11" id="KW-1133">Transmembrane helix</keyword>
<dbReference type="InterPro" id="IPR007676">
    <property type="entry name" value="Ribophorin_I"/>
</dbReference>
<comment type="subcellular location">
    <subcellularLocation>
        <location evidence="2 11">Endoplasmic reticulum membrane</location>
        <topology evidence="2 11">Single-pass type I membrane protein</topology>
    </subcellularLocation>
</comment>
<dbReference type="UniPathway" id="UPA00378"/>
<organism evidence="13 14">
    <name type="scientific">Octopus sinensis</name>
    <name type="common">East Asian common octopus</name>
    <dbReference type="NCBI Taxonomy" id="2607531"/>
    <lineage>
        <taxon>Eukaryota</taxon>
        <taxon>Metazoa</taxon>
        <taxon>Spiralia</taxon>
        <taxon>Lophotrochozoa</taxon>
        <taxon>Mollusca</taxon>
        <taxon>Cephalopoda</taxon>
        <taxon>Coleoidea</taxon>
        <taxon>Octopodiformes</taxon>
        <taxon>Octopoda</taxon>
        <taxon>Incirrata</taxon>
        <taxon>Octopodidae</taxon>
        <taxon>Octopus</taxon>
    </lineage>
</organism>
<keyword evidence="6 11" id="KW-0812">Transmembrane</keyword>
<keyword evidence="13" id="KW-1185">Reference proteome</keyword>
<keyword evidence="7 11" id="KW-0732">Signal</keyword>
<proteinExistence type="inferred from homology"/>
<dbReference type="AlphaFoldDB" id="A0A6P7TSG4"/>
<evidence type="ECO:0000256" key="12">
    <source>
        <dbReference type="SAM" id="Coils"/>
    </source>
</evidence>
<evidence type="ECO:0000256" key="8">
    <source>
        <dbReference type="ARBA" id="ARBA00022824"/>
    </source>
</evidence>
<comment type="subunit">
    <text evidence="11">Component of the oligosaccharyltransferase (OST) complex.</text>
</comment>
<evidence type="ECO:0000256" key="6">
    <source>
        <dbReference type="ARBA" id="ARBA00022692"/>
    </source>
</evidence>
<name>A0A6P7TSG4_9MOLL</name>
<keyword evidence="12" id="KW-0175">Coiled coil</keyword>
<evidence type="ECO:0000256" key="10">
    <source>
        <dbReference type="ARBA" id="ARBA00023136"/>
    </source>
</evidence>
<dbReference type="PANTHER" id="PTHR21049">
    <property type="entry name" value="RIBOPHORIN I"/>
    <property type="match status" value="1"/>
</dbReference>
<feature type="signal peptide" evidence="11">
    <location>
        <begin position="1"/>
        <end position="20"/>
    </location>
</feature>
<accession>A0A6P7TSG4</accession>
<feature type="chain" id="PRO_5028519022" description="Dolichyl-diphosphooligosaccharide--protein glycosyltransferase subunit 1" evidence="11">
    <location>
        <begin position="21"/>
        <end position="600"/>
    </location>
</feature>
<keyword evidence="8 11" id="KW-0256">Endoplasmic reticulum</keyword>
<evidence type="ECO:0000313" key="13">
    <source>
        <dbReference type="Proteomes" id="UP000515154"/>
    </source>
</evidence>
<dbReference type="PANTHER" id="PTHR21049:SF0">
    <property type="entry name" value="DOLICHYL-DIPHOSPHOOLIGOSACCHARIDE--PROTEIN GLYCOSYLTRANSFERASE SUBUNIT 1"/>
    <property type="match status" value="1"/>
</dbReference>
<feature type="coiled-coil region" evidence="12">
    <location>
        <begin position="516"/>
        <end position="564"/>
    </location>
</feature>
<keyword evidence="10 11" id="KW-0472">Membrane</keyword>
<dbReference type="GO" id="GO:0008250">
    <property type="term" value="C:oligosaccharyltransferase complex"/>
    <property type="evidence" value="ECO:0007669"/>
    <property type="project" value="UniProtKB-UniRule"/>
</dbReference>
<gene>
    <name evidence="14" type="primary">LOC115228873</name>
</gene>
<evidence type="ECO:0000256" key="4">
    <source>
        <dbReference type="ARBA" id="ARBA00008905"/>
    </source>
</evidence>
<comment type="pathway">
    <text evidence="3 11">Protein modification; protein glycosylation.</text>
</comment>
<feature type="transmembrane region" description="Helical" evidence="11">
    <location>
        <begin position="433"/>
        <end position="452"/>
    </location>
</feature>
<evidence type="ECO:0000256" key="9">
    <source>
        <dbReference type="ARBA" id="ARBA00022989"/>
    </source>
</evidence>
<evidence type="ECO:0000256" key="1">
    <source>
        <dbReference type="ARBA" id="ARBA00002791"/>
    </source>
</evidence>
<dbReference type="Proteomes" id="UP000515154">
    <property type="component" value="Linkage group LG2"/>
</dbReference>
<evidence type="ECO:0000256" key="2">
    <source>
        <dbReference type="ARBA" id="ARBA00004115"/>
    </source>
</evidence>
<evidence type="ECO:0000256" key="11">
    <source>
        <dbReference type="RuleBase" id="RU361143"/>
    </source>
</evidence>
<evidence type="ECO:0000256" key="7">
    <source>
        <dbReference type="ARBA" id="ARBA00022729"/>
    </source>
</evidence>
<dbReference type="RefSeq" id="XP_029655209.1">
    <property type="nucleotide sequence ID" value="XM_029799349.2"/>
</dbReference>
<dbReference type="Pfam" id="PF04597">
    <property type="entry name" value="Ribophorin_I"/>
    <property type="match status" value="1"/>
</dbReference>
<dbReference type="GO" id="GO:0018279">
    <property type="term" value="P:protein N-linked glycosylation via asparagine"/>
    <property type="evidence" value="ECO:0007669"/>
    <property type="project" value="TreeGrafter"/>
</dbReference>
<evidence type="ECO:0000313" key="14">
    <source>
        <dbReference type="RefSeq" id="XP_029655209.1"/>
    </source>
</evidence>
<sequence>MLMRYLCMLVVLLVLCRVQAEPESVNSDLVLNKVERGIDVSSHLIKISTSITIENTGKTTANHFVYVLDPYLQNHEAYVGATLKGEDDKLKVKKKQTTIKGQKNVYYHIDLSSGIEPGKTAVVELEEIYTHALQAYPSQIAQSEKQYVVFSTNLYLFSPYRAISQSAVVTCASSNIEFYTKKKPVSQAETSINYGPYPNKEPFTAEELKVHFENNSPFLTVTNMERVIEISHWGNIAVEEHFQVTHSGATLKGPFSRYDYQRNQDGVSSIKSFKTILPAAARDVYYRDEIGNISTSHLKEMDDSVELELRPRFPLFGGWKTQYYIGYNVPSYEYLYNKGDKYLLKMRLMDHVFDDQIVDHLTVKIILPEGSKNIKLRAPFEIVHGKRQLHFTYLDTIGRPVIVLHKNNLVEQHIQDFELSYSFQKFLLLQEPLLVVGAFYLLFLVVIIYVRLDFSITKDEAKESKMRIASLIEEVQSSHDKRSALYQAYDDATNKFKSNKEASVFQTSRKKIDSDYKQLTQRIHTLQATLKEEGAEAAEKVAELQKLDSQYKELINQAINYAEKLINNKMNKQAYIESEPAISKKRAEINQKMEALSSSL</sequence>
<evidence type="ECO:0000256" key="3">
    <source>
        <dbReference type="ARBA" id="ARBA00004922"/>
    </source>
</evidence>
<evidence type="ECO:0000256" key="5">
    <source>
        <dbReference type="ARBA" id="ARBA00017611"/>
    </source>
</evidence>
<dbReference type="KEGG" id="osn:115228873"/>
<comment type="similarity">
    <text evidence="4 11">Belongs to the OST1 family.</text>
</comment>